<gene>
    <name evidence="1" type="ORF">J2S11_000365</name>
</gene>
<dbReference type="EMBL" id="JAUSTY010000001">
    <property type="protein sequence ID" value="MDQ0164466.1"/>
    <property type="molecule type" value="Genomic_DNA"/>
</dbReference>
<proteinExistence type="predicted"/>
<sequence length="54" mass="6202">MIDKNVGNEVQKYTSLMTNLTNMSNQMQKYTSFSMNSSICSSNEKISVFLHFND</sequence>
<name>A0ABT9VU06_9BACI</name>
<evidence type="ECO:0000313" key="2">
    <source>
        <dbReference type="Proteomes" id="UP001235840"/>
    </source>
</evidence>
<comment type="caution">
    <text evidence="1">The sequence shown here is derived from an EMBL/GenBank/DDBJ whole genome shotgun (WGS) entry which is preliminary data.</text>
</comment>
<organism evidence="1 2">
    <name type="scientific">Caldalkalibacillus horti</name>
    <dbReference type="NCBI Taxonomy" id="77523"/>
    <lineage>
        <taxon>Bacteria</taxon>
        <taxon>Bacillati</taxon>
        <taxon>Bacillota</taxon>
        <taxon>Bacilli</taxon>
        <taxon>Bacillales</taxon>
        <taxon>Bacillaceae</taxon>
        <taxon>Caldalkalibacillus</taxon>
    </lineage>
</organism>
<accession>A0ABT9VU06</accession>
<keyword evidence="2" id="KW-1185">Reference proteome</keyword>
<reference evidence="1 2" key="1">
    <citation type="submission" date="2023-07" db="EMBL/GenBank/DDBJ databases">
        <title>Genomic Encyclopedia of Type Strains, Phase IV (KMG-IV): sequencing the most valuable type-strain genomes for metagenomic binning, comparative biology and taxonomic classification.</title>
        <authorList>
            <person name="Goeker M."/>
        </authorList>
    </citation>
    <scope>NUCLEOTIDE SEQUENCE [LARGE SCALE GENOMIC DNA]</scope>
    <source>
        <strain evidence="1 2">DSM 12751</strain>
    </source>
</reference>
<evidence type="ECO:0000313" key="1">
    <source>
        <dbReference type="EMBL" id="MDQ0164466.1"/>
    </source>
</evidence>
<dbReference type="Proteomes" id="UP001235840">
    <property type="component" value="Unassembled WGS sequence"/>
</dbReference>
<protein>
    <submittedName>
        <fullName evidence="1">Uncharacterized protein</fullName>
    </submittedName>
</protein>